<comment type="caution">
    <text evidence="8">The sequence shown here is derived from an EMBL/GenBank/DDBJ whole genome shotgun (WGS) entry which is preliminary data.</text>
</comment>
<dbReference type="InterPro" id="IPR048395">
    <property type="entry name" value="Glyco_hydro_31_C"/>
</dbReference>
<keyword evidence="9" id="KW-1185">Reference proteome</keyword>
<dbReference type="SUPFAM" id="SSF51011">
    <property type="entry name" value="Glycosyl hydrolase domain"/>
    <property type="match status" value="1"/>
</dbReference>
<dbReference type="OMA" id="SADTQWW"/>
<evidence type="ECO:0000256" key="3">
    <source>
        <dbReference type="ARBA" id="ARBA00023295"/>
    </source>
</evidence>
<evidence type="ECO:0000256" key="2">
    <source>
        <dbReference type="ARBA" id="ARBA00022801"/>
    </source>
</evidence>
<dbReference type="Gene3D" id="3.20.20.80">
    <property type="entry name" value="Glycosidases"/>
    <property type="match status" value="1"/>
</dbReference>
<dbReference type="Gene3D" id="2.60.40.1180">
    <property type="entry name" value="Golgi alpha-mannosidase II"/>
    <property type="match status" value="1"/>
</dbReference>
<dbReference type="Pfam" id="PF21365">
    <property type="entry name" value="Glyco_hydro_31_3rd"/>
    <property type="match status" value="1"/>
</dbReference>
<dbReference type="InterPro" id="IPR000322">
    <property type="entry name" value="Glyco_hydro_31_TIM"/>
</dbReference>
<keyword evidence="2 4" id="KW-0378">Hydrolase</keyword>
<dbReference type="InterPro" id="IPR050985">
    <property type="entry name" value="Alpha-glycosidase_related"/>
</dbReference>
<sequence>MHENRLVWIVTIIATILLDSCNGEKNFKIHNVGKSASPIDFRYNGVIKLSGLLGVSLPDSVGEGVVVDCAPTDPTIECRVYGDFANATITSGADNCARVEWSSTYARRLEDCYNVGTGEYLYGGAETYYQYWPINADRKNENAYIVGDFLGSYEFGNLLENWWLFSQGAAIHADEDNPLFVSWDTKHAGQICFVSADTYPYNKRDVVTLKYTVCVGDNVKSVHQDNFYKFYKKPSALPDQTMLLRPLWSTWAQYKTSVNQSIVLDYANQIMSRGFELSSHIEIDDHWEPCYGQEEFDFNKFPDPAAMVSQIKAMGLRVTLWVHPFINLGCDLFTTAINEGYLAKDQKGKAGIVGWWQGSNAGIIDTNNAAAVTWWRARLERLRTEYGIDSFKFDAGEVTWLSHSRGLEGNQELAPNMYTTKYIEAIAPFGGLVEARVGRLTQEHPIFVRMLDKMSTWGYDDGLRSMIPTALFFGIVGYHFVLPDMIGGNAYGDWPSKELYIRWLEVNVFMPSVQFSIVPWDQSFDDETIAICLKILSIREQYKDAILVAAYQAVVDGTPINRPLWWVDPTDPETFTIGQEYMLGDNILVAPVVEEGATTLDIYLPIGMWKSGVTNLTHVGPGWLRNVDAPLDVVNFFIKQ</sequence>
<keyword evidence="3 4" id="KW-0326">Glycosidase</keyword>
<dbReference type="PANTHER" id="PTHR43053">
    <property type="entry name" value="GLYCOSIDASE FAMILY 31"/>
    <property type="match status" value="1"/>
</dbReference>
<gene>
    <name evidence="8" type="ORF">Fcan01_04179</name>
</gene>
<dbReference type="GO" id="GO:0004553">
    <property type="term" value="F:hydrolase activity, hydrolyzing O-glycosyl compounds"/>
    <property type="evidence" value="ECO:0007669"/>
    <property type="project" value="InterPro"/>
</dbReference>
<reference evidence="8 9" key="1">
    <citation type="submission" date="2015-12" db="EMBL/GenBank/DDBJ databases">
        <title>The genome of Folsomia candida.</title>
        <authorList>
            <person name="Faddeeva A."/>
            <person name="Derks M.F."/>
            <person name="Anvar Y."/>
            <person name="Smit S."/>
            <person name="Van Straalen N."/>
            <person name="Roelofs D."/>
        </authorList>
    </citation>
    <scope>NUCLEOTIDE SEQUENCE [LARGE SCALE GENOMIC DNA]</scope>
    <source>
        <strain evidence="8 9">VU population</strain>
        <tissue evidence="8">Whole body</tissue>
    </source>
</reference>
<dbReference type="EMBL" id="LNIX01000002">
    <property type="protein sequence ID" value="OXA60553.1"/>
    <property type="molecule type" value="Genomic_DNA"/>
</dbReference>
<dbReference type="SUPFAM" id="SSF51445">
    <property type="entry name" value="(Trans)glycosidases"/>
    <property type="match status" value="1"/>
</dbReference>
<protein>
    <submittedName>
        <fullName evidence="8">SITS-binding protein</fullName>
    </submittedName>
</protein>
<keyword evidence="5" id="KW-0732">Signal</keyword>
<proteinExistence type="inferred from homology"/>
<evidence type="ECO:0000313" key="9">
    <source>
        <dbReference type="Proteomes" id="UP000198287"/>
    </source>
</evidence>
<dbReference type="OrthoDB" id="10070917at2759"/>
<evidence type="ECO:0000313" key="8">
    <source>
        <dbReference type="EMBL" id="OXA60553.1"/>
    </source>
</evidence>
<feature type="chain" id="PRO_5012917605" evidence="5">
    <location>
        <begin position="24"/>
        <end position="640"/>
    </location>
</feature>
<evidence type="ECO:0000259" key="7">
    <source>
        <dbReference type="Pfam" id="PF21365"/>
    </source>
</evidence>
<evidence type="ECO:0000256" key="5">
    <source>
        <dbReference type="SAM" id="SignalP"/>
    </source>
</evidence>
<dbReference type="InterPro" id="IPR017853">
    <property type="entry name" value="GH"/>
</dbReference>
<evidence type="ECO:0000256" key="4">
    <source>
        <dbReference type="RuleBase" id="RU361185"/>
    </source>
</evidence>
<dbReference type="AlphaFoldDB" id="A0A226ESG8"/>
<feature type="domain" description="Glycoside hydrolase family 31 TIM barrel" evidence="6">
    <location>
        <begin position="249"/>
        <end position="516"/>
    </location>
</feature>
<dbReference type="InterPro" id="IPR013780">
    <property type="entry name" value="Glyco_hydro_b"/>
</dbReference>
<evidence type="ECO:0000259" key="6">
    <source>
        <dbReference type="Pfam" id="PF01055"/>
    </source>
</evidence>
<feature type="domain" description="Glycosyl hydrolase family 31 C-terminal" evidence="7">
    <location>
        <begin position="557"/>
        <end position="639"/>
    </location>
</feature>
<feature type="signal peptide" evidence="5">
    <location>
        <begin position="1"/>
        <end position="23"/>
    </location>
</feature>
<dbReference type="GO" id="GO:0005975">
    <property type="term" value="P:carbohydrate metabolic process"/>
    <property type="evidence" value="ECO:0007669"/>
    <property type="project" value="InterPro"/>
</dbReference>
<comment type="similarity">
    <text evidence="1 4">Belongs to the glycosyl hydrolase 31 family.</text>
</comment>
<dbReference type="Pfam" id="PF01055">
    <property type="entry name" value="Glyco_hydro_31_2nd"/>
    <property type="match status" value="1"/>
</dbReference>
<accession>A0A226ESG8</accession>
<dbReference type="Proteomes" id="UP000198287">
    <property type="component" value="Unassembled WGS sequence"/>
</dbReference>
<dbReference type="PANTHER" id="PTHR43053:SF4">
    <property type="entry name" value="MYOGENESIS-REGULATING GLYCOSIDASE"/>
    <property type="match status" value="1"/>
</dbReference>
<dbReference type="CDD" id="cd06592">
    <property type="entry name" value="GH31_NET37"/>
    <property type="match status" value="1"/>
</dbReference>
<name>A0A226ESG8_FOLCA</name>
<evidence type="ECO:0000256" key="1">
    <source>
        <dbReference type="ARBA" id="ARBA00007806"/>
    </source>
</evidence>
<organism evidence="8 9">
    <name type="scientific">Folsomia candida</name>
    <name type="common">Springtail</name>
    <dbReference type="NCBI Taxonomy" id="158441"/>
    <lineage>
        <taxon>Eukaryota</taxon>
        <taxon>Metazoa</taxon>
        <taxon>Ecdysozoa</taxon>
        <taxon>Arthropoda</taxon>
        <taxon>Hexapoda</taxon>
        <taxon>Collembola</taxon>
        <taxon>Entomobryomorpha</taxon>
        <taxon>Isotomoidea</taxon>
        <taxon>Isotomidae</taxon>
        <taxon>Proisotominae</taxon>
        <taxon>Folsomia</taxon>
    </lineage>
</organism>